<gene>
    <name evidence="7" type="ORF">SELMODRAFT_98231</name>
</gene>
<dbReference type="GO" id="GO:0000215">
    <property type="term" value="F:tRNA 2'-phosphotransferase activity"/>
    <property type="evidence" value="ECO:0000318"/>
    <property type="project" value="GO_Central"/>
</dbReference>
<dbReference type="EC" id="2.7.1.160" evidence="3"/>
<dbReference type="eggNOG" id="KOG2278">
    <property type="taxonomic scope" value="Eukaryota"/>
</dbReference>
<dbReference type="HOGENOM" id="CLU_052998_1_1_1"/>
<reference evidence="7 8" key="1">
    <citation type="journal article" date="2011" name="Science">
        <title>The Selaginella genome identifies genetic changes associated with the evolution of vascular plants.</title>
        <authorList>
            <person name="Banks J.A."/>
            <person name="Nishiyama T."/>
            <person name="Hasebe M."/>
            <person name="Bowman J.L."/>
            <person name="Gribskov M."/>
            <person name="dePamphilis C."/>
            <person name="Albert V.A."/>
            <person name="Aono N."/>
            <person name="Aoyama T."/>
            <person name="Ambrose B.A."/>
            <person name="Ashton N.W."/>
            <person name="Axtell M.J."/>
            <person name="Barker E."/>
            <person name="Barker M.S."/>
            <person name="Bennetzen J.L."/>
            <person name="Bonawitz N.D."/>
            <person name="Chapple C."/>
            <person name="Cheng C."/>
            <person name="Correa L.G."/>
            <person name="Dacre M."/>
            <person name="DeBarry J."/>
            <person name="Dreyer I."/>
            <person name="Elias M."/>
            <person name="Engstrom E.M."/>
            <person name="Estelle M."/>
            <person name="Feng L."/>
            <person name="Finet C."/>
            <person name="Floyd S.K."/>
            <person name="Frommer W.B."/>
            <person name="Fujita T."/>
            <person name="Gramzow L."/>
            <person name="Gutensohn M."/>
            <person name="Harholt J."/>
            <person name="Hattori M."/>
            <person name="Heyl A."/>
            <person name="Hirai T."/>
            <person name="Hiwatashi Y."/>
            <person name="Ishikawa M."/>
            <person name="Iwata M."/>
            <person name="Karol K.G."/>
            <person name="Koehler B."/>
            <person name="Kolukisaoglu U."/>
            <person name="Kubo M."/>
            <person name="Kurata T."/>
            <person name="Lalonde S."/>
            <person name="Li K."/>
            <person name="Li Y."/>
            <person name="Litt A."/>
            <person name="Lyons E."/>
            <person name="Manning G."/>
            <person name="Maruyama T."/>
            <person name="Michael T.P."/>
            <person name="Mikami K."/>
            <person name="Miyazaki S."/>
            <person name="Morinaga S."/>
            <person name="Murata T."/>
            <person name="Mueller-Roeber B."/>
            <person name="Nelson D.R."/>
            <person name="Obara M."/>
            <person name="Oguri Y."/>
            <person name="Olmstead R.G."/>
            <person name="Onodera N."/>
            <person name="Petersen B.L."/>
            <person name="Pils B."/>
            <person name="Prigge M."/>
            <person name="Rensing S.A."/>
            <person name="Riano-Pachon D.M."/>
            <person name="Roberts A.W."/>
            <person name="Sato Y."/>
            <person name="Scheller H.V."/>
            <person name="Schulz B."/>
            <person name="Schulz C."/>
            <person name="Shakirov E.V."/>
            <person name="Shibagaki N."/>
            <person name="Shinohara N."/>
            <person name="Shippen D.E."/>
            <person name="Soerensen I."/>
            <person name="Sotooka R."/>
            <person name="Sugimoto N."/>
            <person name="Sugita M."/>
            <person name="Sumikawa N."/>
            <person name="Tanurdzic M."/>
            <person name="Theissen G."/>
            <person name="Ulvskov P."/>
            <person name="Wakazuki S."/>
            <person name="Weng J.K."/>
            <person name="Willats W.W."/>
            <person name="Wipf D."/>
            <person name="Wolf P.G."/>
            <person name="Yang L."/>
            <person name="Zimmer A.D."/>
            <person name="Zhu Q."/>
            <person name="Mitros T."/>
            <person name="Hellsten U."/>
            <person name="Loque D."/>
            <person name="Otillar R."/>
            <person name="Salamov A."/>
            <person name="Schmutz J."/>
            <person name="Shapiro H."/>
            <person name="Lindquist E."/>
            <person name="Lucas S."/>
            <person name="Rokhsar D."/>
            <person name="Grigoriev I.V."/>
        </authorList>
    </citation>
    <scope>NUCLEOTIDE SEQUENCE [LARGE SCALE GENOMIC DNA]</scope>
</reference>
<dbReference type="InterPro" id="IPR042081">
    <property type="entry name" value="RNA_2'-PTrans_C"/>
</dbReference>
<comment type="similarity">
    <text evidence="2">Belongs to the KptA/TPT1 family.</text>
</comment>
<dbReference type="SUPFAM" id="SSF56399">
    <property type="entry name" value="ADP-ribosylation"/>
    <property type="match status" value="1"/>
</dbReference>
<evidence type="ECO:0000256" key="5">
    <source>
        <dbReference type="ARBA" id="ARBA00023027"/>
    </source>
</evidence>
<dbReference type="AlphaFoldDB" id="D8RP14"/>
<sequence>RILRHQAVEMGLKIRSDGYCRMNDLLKLQPMRGHSIQDVLKVVETDLKTRFSTNVENGILFIRANQGHSMKAVVTEKLLKEIESADQVPGTSKVCVHGTFKKNLASIRRTGLCVMGRNHVHFATGLPRDDGVVSGMRNTCDALIFLDVEKALDDGMQLFISENRVVLTEGFGGVVPPRYFSRIIEWPSKRVL</sequence>
<evidence type="ECO:0000313" key="7">
    <source>
        <dbReference type="EMBL" id="EFJ26183.1"/>
    </source>
</evidence>
<dbReference type="EMBL" id="GL377585">
    <property type="protein sequence ID" value="EFJ26183.1"/>
    <property type="molecule type" value="Genomic_DNA"/>
</dbReference>
<dbReference type="PANTHER" id="PTHR12684:SF2">
    <property type="entry name" value="TRNA 2'-PHOSPHOTRANSFERASE 1"/>
    <property type="match status" value="1"/>
</dbReference>
<keyword evidence="8" id="KW-1185">Reference proteome</keyword>
<accession>D8RP14</accession>
<keyword evidence="5" id="KW-0520">NAD</keyword>
<dbReference type="Gramene" id="EFJ26183">
    <property type="protein sequence ID" value="EFJ26183"/>
    <property type="gene ID" value="SELMODRAFT_98231"/>
</dbReference>
<name>D8RP14_SELML</name>
<evidence type="ECO:0000256" key="1">
    <source>
        <dbReference type="ARBA" id="ARBA00003343"/>
    </source>
</evidence>
<evidence type="ECO:0000256" key="6">
    <source>
        <dbReference type="ARBA" id="ARBA00047949"/>
    </source>
</evidence>
<dbReference type="PANTHER" id="PTHR12684">
    <property type="entry name" value="PUTATIVE PHOSPHOTRANSFERASE"/>
    <property type="match status" value="1"/>
</dbReference>
<keyword evidence="4" id="KW-0808">Transferase</keyword>
<comment type="catalytic activity">
    <reaction evidence="6">
        <text>2'-phospho-[ligated tRNA] + NAD(+) = mature tRNA + ADP-alpha-D-ribose 1'',2''-cyclic phosphate + nicotinamide</text>
        <dbReference type="Rhea" id="RHEA:23324"/>
        <dbReference type="Rhea" id="RHEA-COMP:11106"/>
        <dbReference type="Rhea" id="RHEA-COMP:11107"/>
        <dbReference type="ChEBI" id="CHEBI:17154"/>
        <dbReference type="ChEBI" id="CHEBI:57540"/>
        <dbReference type="ChEBI" id="CHEBI:76596"/>
        <dbReference type="ChEBI" id="CHEBI:82883"/>
        <dbReference type="ChEBI" id="CHEBI:85027"/>
        <dbReference type="EC" id="2.7.1.160"/>
    </reaction>
</comment>
<dbReference type="Gene3D" id="1.10.10.970">
    <property type="entry name" value="RNA 2'-phosphotransferase, Tpt1/KptA family, N-terminal domain"/>
    <property type="match status" value="1"/>
</dbReference>
<dbReference type="InterPro" id="IPR042080">
    <property type="entry name" value="RNA_2'-PTrans_N"/>
</dbReference>
<dbReference type="Pfam" id="PF01885">
    <property type="entry name" value="PTS_2-RNA"/>
    <property type="match status" value="1"/>
</dbReference>
<proteinExistence type="inferred from homology"/>
<comment type="function">
    <text evidence="1">Catalyzes the last step of tRNA splicing, the transfer of the splice junction 2'-phosphate from ligated tRNA to NAD to produce ADP-ribose 1''-2'' cyclic phosphate.</text>
</comment>
<protein>
    <recommendedName>
        <fullName evidence="3">2'-phosphotransferase</fullName>
        <ecNumber evidence="3">2.7.1.160</ecNumber>
    </recommendedName>
</protein>
<dbReference type="KEGG" id="smo:SELMODRAFT_98231"/>
<evidence type="ECO:0000256" key="4">
    <source>
        <dbReference type="ARBA" id="ARBA00022679"/>
    </source>
</evidence>
<evidence type="ECO:0000256" key="3">
    <source>
        <dbReference type="ARBA" id="ARBA00012007"/>
    </source>
</evidence>
<dbReference type="Gene3D" id="3.20.170.30">
    <property type="match status" value="1"/>
</dbReference>
<dbReference type="GO" id="GO:0006388">
    <property type="term" value="P:tRNA splicing, via endonucleolytic cleavage and ligation"/>
    <property type="evidence" value="ECO:0000318"/>
    <property type="project" value="GO_Central"/>
</dbReference>
<organism evidence="8">
    <name type="scientific">Selaginella moellendorffii</name>
    <name type="common">Spikemoss</name>
    <dbReference type="NCBI Taxonomy" id="88036"/>
    <lineage>
        <taxon>Eukaryota</taxon>
        <taxon>Viridiplantae</taxon>
        <taxon>Streptophyta</taxon>
        <taxon>Embryophyta</taxon>
        <taxon>Tracheophyta</taxon>
        <taxon>Lycopodiopsida</taxon>
        <taxon>Selaginellales</taxon>
        <taxon>Selaginellaceae</taxon>
        <taxon>Selaginella</taxon>
    </lineage>
</organism>
<dbReference type="InParanoid" id="D8RP14"/>
<feature type="non-terminal residue" evidence="7">
    <location>
        <position position="1"/>
    </location>
</feature>
<evidence type="ECO:0000313" key="8">
    <source>
        <dbReference type="Proteomes" id="UP000001514"/>
    </source>
</evidence>
<dbReference type="InterPro" id="IPR002745">
    <property type="entry name" value="Ptrans_KptA/Tpt1"/>
</dbReference>
<dbReference type="Proteomes" id="UP000001514">
    <property type="component" value="Unassembled WGS sequence"/>
</dbReference>
<evidence type="ECO:0000256" key="2">
    <source>
        <dbReference type="ARBA" id="ARBA00009836"/>
    </source>
</evidence>